<organism evidence="1 2">
    <name type="scientific">Cochliobolus sativus</name>
    <name type="common">Common root rot and spot blotch fungus</name>
    <name type="synonym">Bipolaris sorokiniana</name>
    <dbReference type="NCBI Taxonomy" id="45130"/>
    <lineage>
        <taxon>Eukaryota</taxon>
        <taxon>Fungi</taxon>
        <taxon>Dikarya</taxon>
        <taxon>Ascomycota</taxon>
        <taxon>Pezizomycotina</taxon>
        <taxon>Dothideomycetes</taxon>
        <taxon>Pleosporomycetidae</taxon>
        <taxon>Pleosporales</taxon>
        <taxon>Pleosporineae</taxon>
        <taxon>Pleosporaceae</taxon>
        <taxon>Bipolaris</taxon>
    </lineage>
</organism>
<proteinExistence type="predicted"/>
<evidence type="ECO:0000313" key="2">
    <source>
        <dbReference type="Proteomes" id="UP000624244"/>
    </source>
</evidence>
<evidence type="ECO:0000313" key="1">
    <source>
        <dbReference type="EMBL" id="KAF5848202.1"/>
    </source>
</evidence>
<sequence length="151" mass="15638">MVGLKNATHRLSLTYGVPFLCAALKPLAPSLPSVGPIPVGPLPFLHAIPHRCALSFVCLESGPDRPRQPTRPFTGGLDLLCIELCPLPSALFPCGPVIITNQIEAPGPGDILSLGSEATATDLILGHVDSASSEHAPGEISMYTIPSPSGT</sequence>
<gene>
    <name evidence="1" type="ORF">GGP41_005568</name>
</gene>
<name>A0A8H5ZF93_COCSA</name>
<dbReference type="Proteomes" id="UP000624244">
    <property type="component" value="Unassembled WGS sequence"/>
</dbReference>
<protein>
    <submittedName>
        <fullName evidence="1">Uncharacterized protein</fullName>
    </submittedName>
</protein>
<dbReference type="EMBL" id="WNKQ01000011">
    <property type="protein sequence ID" value="KAF5848202.1"/>
    <property type="molecule type" value="Genomic_DNA"/>
</dbReference>
<accession>A0A8H5ZF93</accession>
<reference evidence="1" key="1">
    <citation type="submission" date="2019-11" db="EMBL/GenBank/DDBJ databases">
        <title>Bipolaris sorokiniana Genome sequencing.</title>
        <authorList>
            <person name="Wang H."/>
        </authorList>
    </citation>
    <scope>NUCLEOTIDE SEQUENCE</scope>
</reference>
<comment type="caution">
    <text evidence="1">The sequence shown here is derived from an EMBL/GenBank/DDBJ whole genome shotgun (WGS) entry which is preliminary data.</text>
</comment>
<dbReference type="AlphaFoldDB" id="A0A8H5ZF93"/>